<name>A0A1S8BAH8_9PEZI</name>
<evidence type="ECO:0000313" key="4">
    <source>
        <dbReference type="Proteomes" id="UP000190776"/>
    </source>
</evidence>
<feature type="compositionally biased region" description="Low complexity" evidence="1">
    <location>
        <begin position="387"/>
        <end position="400"/>
    </location>
</feature>
<feature type="region of interest" description="Disordered" evidence="1">
    <location>
        <begin position="384"/>
        <end position="442"/>
    </location>
</feature>
<dbReference type="InterPro" id="IPR037521">
    <property type="entry name" value="FLCN/SMCR8_DENN"/>
</dbReference>
<dbReference type="PROSITE" id="PS51834">
    <property type="entry name" value="DENN_FLCN_SMCR8"/>
    <property type="match status" value="1"/>
</dbReference>
<comment type="caution">
    <text evidence="3">The sequence shown here is derived from an EMBL/GenBank/DDBJ whole genome shotgun (WGS) entry which is preliminary data.</text>
</comment>
<dbReference type="PANTHER" id="PTHR31441:SF2">
    <property type="entry name" value="FOLLICULIN"/>
    <property type="match status" value="1"/>
</dbReference>
<feature type="compositionally biased region" description="Polar residues" evidence="1">
    <location>
        <begin position="17"/>
        <end position="27"/>
    </location>
</feature>
<proteinExistence type="predicted"/>
<dbReference type="EMBL" id="MSZU01000087">
    <property type="protein sequence ID" value="OMP84537.1"/>
    <property type="molecule type" value="Genomic_DNA"/>
</dbReference>
<dbReference type="GO" id="GO:1904263">
    <property type="term" value="P:positive regulation of TORC1 signaling"/>
    <property type="evidence" value="ECO:0007669"/>
    <property type="project" value="TreeGrafter"/>
</dbReference>
<dbReference type="GO" id="GO:0005096">
    <property type="term" value="F:GTPase activator activity"/>
    <property type="evidence" value="ECO:0007669"/>
    <property type="project" value="InterPro"/>
</dbReference>
<gene>
    <name evidence="3" type="ORF">BK809_0001640</name>
</gene>
<dbReference type="GO" id="GO:0005829">
    <property type="term" value="C:cytosol"/>
    <property type="evidence" value="ECO:0007669"/>
    <property type="project" value="TreeGrafter"/>
</dbReference>
<dbReference type="STRING" id="420778.A0A1S8BAH8"/>
<evidence type="ECO:0000259" key="2">
    <source>
        <dbReference type="PROSITE" id="PS51834"/>
    </source>
</evidence>
<feature type="domain" description="UDENN FLCN/SMCR8-type" evidence="2">
    <location>
        <begin position="246"/>
        <end position="506"/>
    </location>
</feature>
<feature type="compositionally biased region" description="Low complexity" evidence="1">
    <location>
        <begin position="133"/>
        <end position="159"/>
    </location>
</feature>
<accession>A0A1S8BAH8</accession>
<organism evidence="3 4">
    <name type="scientific">Diplodia seriata</name>
    <dbReference type="NCBI Taxonomy" id="420778"/>
    <lineage>
        <taxon>Eukaryota</taxon>
        <taxon>Fungi</taxon>
        <taxon>Dikarya</taxon>
        <taxon>Ascomycota</taxon>
        <taxon>Pezizomycotina</taxon>
        <taxon>Dothideomycetes</taxon>
        <taxon>Dothideomycetes incertae sedis</taxon>
        <taxon>Botryosphaeriales</taxon>
        <taxon>Botryosphaeriaceae</taxon>
        <taxon>Diplodia</taxon>
    </lineage>
</organism>
<evidence type="ECO:0000313" key="3">
    <source>
        <dbReference type="EMBL" id="OMP84537.1"/>
    </source>
</evidence>
<protein>
    <submittedName>
        <fullName evidence="3">Folliculin</fullName>
    </submittedName>
</protein>
<feature type="region of interest" description="Disordered" evidence="1">
    <location>
        <begin position="1"/>
        <end position="42"/>
    </location>
</feature>
<dbReference type="InterPro" id="IPR021713">
    <property type="entry name" value="Folliculin"/>
</dbReference>
<feature type="compositionally biased region" description="Pro residues" evidence="1">
    <location>
        <begin position="117"/>
        <end position="132"/>
    </location>
</feature>
<dbReference type="Proteomes" id="UP000190776">
    <property type="component" value="Unassembled WGS sequence"/>
</dbReference>
<sequence>MSAARPHALQDGFHCTHASTPDPSKTCCTRRPRDRASTLARPPSACLSSLVQNAPLLEPAWLTAPRQISLAHFCEVHGPTSVLCTQITQGSCATCHPCDTPPADDQSKSSYFNDSPAIPPLSSPFETPPTSPKSPNNSHNPYFPSVSAKKSSSSTSLGSNFGDGDNDSCENCSFLVPKNVTEQLPDGAPGSPSKDGRGQNGSPVLRTTQSVMARGLRSDDRDTNSESSDEQSHASTSFSRSPPSVTSSSPASPLFASRNAHTHTLSYLTTRQPISPSAYSRLRRICIRTLSCEQLPRGAPSGPLYFGDPVLGYTVAYVFRIPDPRARGRTRTYALIALGGRDSWRVGKAMVKITEMFEQIANQIIAMAKQVLEQESTFASPTAHMRPTTAAGPGGTITPPLSCSGGSSVPRRASVQVSGGKPNTIIPTPAASIVGSPASPTTRNITPVSSFLAAKKVDPDGYPRVSRDIMRAKGLAEIVGKENFFVELHAKFCMLLAGLVKEFGTG</sequence>
<dbReference type="PANTHER" id="PTHR31441">
    <property type="entry name" value="FOLLICULIN FAMILY MEMBER"/>
    <property type="match status" value="1"/>
</dbReference>
<dbReference type="AlphaFoldDB" id="A0A1S8BAH8"/>
<reference evidence="3 4" key="1">
    <citation type="submission" date="2017-01" db="EMBL/GenBank/DDBJ databases">
        <title>Draft genome sequence of Diplodia seriata F98.1, a fungal species involved in grapevine trunk diseases.</title>
        <authorList>
            <person name="Robert-Siegwald G."/>
            <person name="Vallet J."/>
            <person name="Abou-Mansour E."/>
            <person name="Xu J."/>
            <person name="Rey P."/>
            <person name="Bertsch C."/>
            <person name="Rego C."/>
            <person name="Larignon P."/>
            <person name="Fontaine F."/>
            <person name="Lebrun M.-H."/>
        </authorList>
    </citation>
    <scope>NUCLEOTIDE SEQUENCE [LARGE SCALE GENOMIC DNA]</scope>
    <source>
        <strain evidence="3 4">F98.1</strain>
    </source>
</reference>
<feature type="region of interest" description="Disordered" evidence="1">
    <location>
        <begin position="105"/>
        <end position="162"/>
    </location>
</feature>
<dbReference type="Pfam" id="PF11704">
    <property type="entry name" value="Folliculin"/>
    <property type="match status" value="1"/>
</dbReference>
<feature type="region of interest" description="Disordered" evidence="1">
    <location>
        <begin position="180"/>
        <end position="255"/>
    </location>
</feature>
<feature type="compositionally biased region" description="Low complexity" evidence="1">
    <location>
        <begin position="233"/>
        <end position="253"/>
    </location>
</feature>
<dbReference type="OrthoDB" id="5599713at2759"/>
<feature type="compositionally biased region" description="Polar residues" evidence="1">
    <location>
        <begin position="200"/>
        <end position="211"/>
    </location>
</feature>
<evidence type="ECO:0000256" key="1">
    <source>
        <dbReference type="SAM" id="MobiDB-lite"/>
    </source>
</evidence>
<dbReference type="InterPro" id="IPR037520">
    <property type="entry name" value="Folliculin/SMCR8_longin"/>
</dbReference>